<protein>
    <submittedName>
        <fullName evidence="11">Amino acid ABC transporter</fullName>
    </submittedName>
</protein>
<keyword evidence="7 9" id="KW-1133">Transmembrane helix</keyword>
<evidence type="ECO:0000256" key="7">
    <source>
        <dbReference type="ARBA" id="ARBA00022989"/>
    </source>
</evidence>
<reference evidence="11" key="2">
    <citation type="submission" date="2020-09" db="EMBL/GenBank/DDBJ databases">
        <authorList>
            <person name="Sun Q."/>
            <person name="Zhou Y."/>
        </authorList>
    </citation>
    <scope>NUCLEOTIDE SEQUENCE</scope>
    <source>
        <strain evidence="11">CGMCC 1.15725</strain>
    </source>
</reference>
<dbReference type="PANTHER" id="PTHR30614:SF0">
    <property type="entry name" value="L-CYSTINE TRANSPORT SYSTEM PERMEASE PROTEIN TCYL"/>
    <property type="match status" value="1"/>
</dbReference>
<dbReference type="InterPro" id="IPR010065">
    <property type="entry name" value="AA_ABC_transptr_permease_3TM"/>
</dbReference>
<dbReference type="EMBL" id="BMJQ01000019">
    <property type="protein sequence ID" value="GGF43302.1"/>
    <property type="molecule type" value="Genomic_DNA"/>
</dbReference>
<evidence type="ECO:0000256" key="1">
    <source>
        <dbReference type="ARBA" id="ARBA00004429"/>
    </source>
</evidence>
<dbReference type="GO" id="GO:0006865">
    <property type="term" value="P:amino acid transport"/>
    <property type="evidence" value="ECO:0007669"/>
    <property type="project" value="UniProtKB-KW"/>
</dbReference>
<evidence type="ECO:0000256" key="3">
    <source>
        <dbReference type="ARBA" id="ARBA00022448"/>
    </source>
</evidence>
<dbReference type="InterPro" id="IPR035906">
    <property type="entry name" value="MetI-like_sf"/>
</dbReference>
<keyword evidence="4" id="KW-1003">Cell membrane</keyword>
<feature type="transmembrane region" description="Helical" evidence="9">
    <location>
        <begin position="42"/>
        <end position="61"/>
    </location>
</feature>
<gene>
    <name evidence="11" type="ORF">GCM10011611_57190</name>
</gene>
<keyword evidence="6" id="KW-0029">Amino-acid transport</keyword>
<dbReference type="Pfam" id="PF00528">
    <property type="entry name" value="BPD_transp_1"/>
    <property type="match status" value="1"/>
</dbReference>
<name>A0A8J2Z044_9PROT</name>
<dbReference type="Gene3D" id="1.10.3720.10">
    <property type="entry name" value="MetI-like"/>
    <property type="match status" value="1"/>
</dbReference>
<dbReference type="CDD" id="cd06261">
    <property type="entry name" value="TM_PBP2"/>
    <property type="match status" value="1"/>
</dbReference>
<dbReference type="AlphaFoldDB" id="A0A8J2Z044"/>
<reference evidence="11" key="1">
    <citation type="journal article" date="2014" name="Int. J. Syst. Evol. Microbiol.">
        <title>Complete genome sequence of Corynebacterium casei LMG S-19264T (=DSM 44701T), isolated from a smear-ripened cheese.</title>
        <authorList>
            <consortium name="US DOE Joint Genome Institute (JGI-PGF)"/>
            <person name="Walter F."/>
            <person name="Albersmeier A."/>
            <person name="Kalinowski J."/>
            <person name="Ruckert C."/>
        </authorList>
    </citation>
    <scope>NUCLEOTIDE SEQUENCE</scope>
    <source>
        <strain evidence="11">CGMCC 1.15725</strain>
    </source>
</reference>
<dbReference type="PANTHER" id="PTHR30614">
    <property type="entry name" value="MEMBRANE COMPONENT OF AMINO ACID ABC TRANSPORTER"/>
    <property type="match status" value="1"/>
</dbReference>
<dbReference type="SUPFAM" id="SSF161098">
    <property type="entry name" value="MetI-like"/>
    <property type="match status" value="1"/>
</dbReference>
<evidence type="ECO:0000256" key="5">
    <source>
        <dbReference type="ARBA" id="ARBA00022692"/>
    </source>
</evidence>
<dbReference type="GO" id="GO:0043190">
    <property type="term" value="C:ATP-binding cassette (ABC) transporter complex"/>
    <property type="evidence" value="ECO:0007669"/>
    <property type="project" value="InterPro"/>
</dbReference>
<evidence type="ECO:0000259" key="10">
    <source>
        <dbReference type="PROSITE" id="PS50928"/>
    </source>
</evidence>
<dbReference type="PROSITE" id="PS50928">
    <property type="entry name" value="ABC_TM1"/>
    <property type="match status" value="1"/>
</dbReference>
<evidence type="ECO:0000256" key="6">
    <source>
        <dbReference type="ARBA" id="ARBA00022970"/>
    </source>
</evidence>
<dbReference type="Proteomes" id="UP000646365">
    <property type="component" value="Unassembled WGS sequence"/>
</dbReference>
<dbReference type="NCBIfam" id="TIGR01726">
    <property type="entry name" value="HEQRo_perm_3TM"/>
    <property type="match status" value="1"/>
</dbReference>
<feature type="transmembrane region" description="Helical" evidence="9">
    <location>
        <begin position="185"/>
        <end position="205"/>
    </location>
</feature>
<accession>A0A8J2Z044</accession>
<comment type="subcellular location">
    <subcellularLocation>
        <location evidence="1">Cell inner membrane</location>
        <topology evidence="1">Multi-pass membrane protein</topology>
    </subcellularLocation>
    <subcellularLocation>
        <location evidence="9">Cell membrane</location>
        <topology evidence="9">Multi-pass membrane protein</topology>
    </subcellularLocation>
</comment>
<keyword evidence="3 9" id="KW-0813">Transport</keyword>
<dbReference type="RefSeq" id="WP_189051589.1">
    <property type="nucleotide sequence ID" value="NZ_BMJQ01000019.1"/>
</dbReference>
<comment type="similarity">
    <text evidence="2">Belongs to the binding-protein-dependent transport system permease family. HisMQ subfamily.</text>
</comment>
<sequence>MIEALIKSFVAAARSLGFNFSFLASAYERGMWLDGIRTTLELAAVTIPASLAAGLVLVLALRSPWYWLAGPSRAFIELTRSTPTLVQLDCAFLALNMLVSAALGGAEHNPLTPFFWCVLVIALHIGAFHAEALRAGVEAVPEPTREAARALGFGRAQVLWRIELPIAFRVALPALVNNLVNLIKLTAIGSAIAVGDITYASIMIWTQHDNVVELMLFILLLFGALNFIVSRAGRWLEARVRIPGHGV</sequence>
<organism evidence="11 12">
    <name type="scientific">Aliidongia dinghuensis</name>
    <dbReference type="NCBI Taxonomy" id="1867774"/>
    <lineage>
        <taxon>Bacteria</taxon>
        <taxon>Pseudomonadati</taxon>
        <taxon>Pseudomonadota</taxon>
        <taxon>Alphaproteobacteria</taxon>
        <taxon>Rhodospirillales</taxon>
        <taxon>Dongiaceae</taxon>
        <taxon>Aliidongia</taxon>
    </lineage>
</organism>
<dbReference type="GO" id="GO:0022857">
    <property type="term" value="F:transmembrane transporter activity"/>
    <property type="evidence" value="ECO:0007669"/>
    <property type="project" value="InterPro"/>
</dbReference>
<evidence type="ECO:0000256" key="9">
    <source>
        <dbReference type="RuleBase" id="RU363032"/>
    </source>
</evidence>
<proteinExistence type="inferred from homology"/>
<evidence type="ECO:0000256" key="8">
    <source>
        <dbReference type="ARBA" id="ARBA00023136"/>
    </source>
</evidence>
<feature type="transmembrane region" description="Helical" evidence="9">
    <location>
        <begin position="111"/>
        <end position="130"/>
    </location>
</feature>
<evidence type="ECO:0000313" key="11">
    <source>
        <dbReference type="EMBL" id="GGF43302.1"/>
    </source>
</evidence>
<keyword evidence="8 9" id="KW-0472">Membrane</keyword>
<evidence type="ECO:0000256" key="4">
    <source>
        <dbReference type="ARBA" id="ARBA00022475"/>
    </source>
</evidence>
<comment type="caution">
    <text evidence="11">The sequence shown here is derived from an EMBL/GenBank/DDBJ whole genome shotgun (WGS) entry which is preliminary data.</text>
</comment>
<evidence type="ECO:0000256" key="2">
    <source>
        <dbReference type="ARBA" id="ARBA00010072"/>
    </source>
</evidence>
<feature type="domain" description="ABC transmembrane type-1" evidence="10">
    <location>
        <begin position="36"/>
        <end position="229"/>
    </location>
</feature>
<keyword evidence="5 9" id="KW-0812">Transmembrane</keyword>
<dbReference type="InterPro" id="IPR043429">
    <property type="entry name" value="ArtM/GltK/GlnP/TcyL/YhdX-like"/>
</dbReference>
<dbReference type="InterPro" id="IPR000515">
    <property type="entry name" value="MetI-like"/>
</dbReference>
<feature type="transmembrane region" description="Helical" evidence="9">
    <location>
        <begin position="211"/>
        <end position="229"/>
    </location>
</feature>
<evidence type="ECO:0000313" key="12">
    <source>
        <dbReference type="Proteomes" id="UP000646365"/>
    </source>
</evidence>
<keyword evidence="12" id="KW-1185">Reference proteome</keyword>